<name>A0AAD7I701_9AGAR</name>
<accession>A0AAD7I701</accession>
<dbReference type="AlphaFoldDB" id="A0AAD7I701"/>
<proteinExistence type="predicted"/>
<comment type="caution">
    <text evidence="1">The sequence shown here is derived from an EMBL/GenBank/DDBJ whole genome shotgun (WGS) entry which is preliminary data.</text>
</comment>
<sequence length="217" mass="23508">MRTRYCSTSSLKAPKALYTARGDAADDTAWCKYLPYASLAKADALPVPTPRLRQRAGHAAHDHYDHDVQSRCLPSSICPGMVVRIRLALELEKESAPRGQEEGCGMWYANGVGDPDGAAHSGENEGYSGGCAALCTDALVSGVPARIHWTSRKILAGEVKRAIEGFTRCLHAQRAEQEKRDGRSIVTACRATTRGSAMWGQSWRCGTLRCGASREAK</sequence>
<organism evidence="1 2">
    <name type="scientific">Mycena metata</name>
    <dbReference type="NCBI Taxonomy" id="1033252"/>
    <lineage>
        <taxon>Eukaryota</taxon>
        <taxon>Fungi</taxon>
        <taxon>Dikarya</taxon>
        <taxon>Basidiomycota</taxon>
        <taxon>Agaricomycotina</taxon>
        <taxon>Agaricomycetes</taxon>
        <taxon>Agaricomycetidae</taxon>
        <taxon>Agaricales</taxon>
        <taxon>Marasmiineae</taxon>
        <taxon>Mycenaceae</taxon>
        <taxon>Mycena</taxon>
    </lineage>
</organism>
<dbReference type="Proteomes" id="UP001215598">
    <property type="component" value="Unassembled WGS sequence"/>
</dbReference>
<protein>
    <submittedName>
        <fullName evidence="1">Uncharacterized protein</fullName>
    </submittedName>
</protein>
<evidence type="ECO:0000313" key="2">
    <source>
        <dbReference type="Proteomes" id="UP001215598"/>
    </source>
</evidence>
<keyword evidence="2" id="KW-1185">Reference proteome</keyword>
<evidence type="ECO:0000313" key="1">
    <source>
        <dbReference type="EMBL" id="KAJ7735474.1"/>
    </source>
</evidence>
<reference evidence="1" key="1">
    <citation type="submission" date="2023-03" db="EMBL/GenBank/DDBJ databases">
        <title>Massive genome expansion in bonnet fungi (Mycena s.s.) driven by repeated elements and novel gene families across ecological guilds.</title>
        <authorList>
            <consortium name="Lawrence Berkeley National Laboratory"/>
            <person name="Harder C.B."/>
            <person name="Miyauchi S."/>
            <person name="Viragh M."/>
            <person name="Kuo A."/>
            <person name="Thoen E."/>
            <person name="Andreopoulos B."/>
            <person name="Lu D."/>
            <person name="Skrede I."/>
            <person name="Drula E."/>
            <person name="Henrissat B."/>
            <person name="Morin E."/>
            <person name="Kohler A."/>
            <person name="Barry K."/>
            <person name="LaButti K."/>
            <person name="Morin E."/>
            <person name="Salamov A."/>
            <person name="Lipzen A."/>
            <person name="Mereny Z."/>
            <person name="Hegedus B."/>
            <person name="Baldrian P."/>
            <person name="Stursova M."/>
            <person name="Weitz H."/>
            <person name="Taylor A."/>
            <person name="Grigoriev I.V."/>
            <person name="Nagy L.G."/>
            <person name="Martin F."/>
            <person name="Kauserud H."/>
        </authorList>
    </citation>
    <scope>NUCLEOTIDE SEQUENCE</scope>
    <source>
        <strain evidence="1">CBHHK182m</strain>
    </source>
</reference>
<dbReference type="EMBL" id="JARKIB010000126">
    <property type="protein sequence ID" value="KAJ7735474.1"/>
    <property type="molecule type" value="Genomic_DNA"/>
</dbReference>
<gene>
    <name evidence="1" type="ORF">B0H16DRAFT_1695631</name>
</gene>